<comment type="caution">
    <text evidence="11">The sequence shown here is derived from an EMBL/GenBank/DDBJ whole genome shotgun (WGS) entry which is preliminary data.</text>
</comment>
<dbReference type="NCBIfam" id="TIGR00755">
    <property type="entry name" value="ksgA"/>
    <property type="match status" value="1"/>
</dbReference>
<feature type="binding site" evidence="8 9">
    <location>
        <position position="130"/>
    </location>
    <ligand>
        <name>S-adenosyl-L-methionine</name>
        <dbReference type="ChEBI" id="CHEBI:59789"/>
    </ligand>
</feature>
<evidence type="ECO:0000256" key="8">
    <source>
        <dbReference type="HAMAP-Rule" id="MF_00607"/>
    </source>
</evidence>
<dbReference type="STRING" id="1218508.JG29_02930"/>
<dbReference type="PATRIC" id="fig|1218508.4.peg.301"/>
<protein>
    <recommendedName>
        <fullName evidence="8">Ribosomal RNA small subunit methyltransferase A</fullName>
        <ecNumber evidence="8">2.1.1.182</ecNumber>
    </recommendedName>
    <alternativeName>
        <fullName evidence="8">16S rRNA (adenine(1518)-N(6)/adenine(1519)-N(6))-dimethyltransferase</fullName>
    </alternativeName>
    <alternativeName>
        <fullName evidence="8">16S rRNA dimethyladenosine transferase</fullName>
    </alternativeName>
    <alternativeName>
        <fullName evidence="8">16S rRNA dimethylase</fullName>
    </alternativeName>
    <alternativeName>
        <fullName evidence="8">S-adenosylmethionine-6-N', N'-adenosyl(rRNA) dimethyltransferase</fullName>
    </alternativeName>
</protein>
<feature type="binding site" evidence="8 9">
    <location>
        <position position="80"/>
    </location>
    <ligand>
        <name>S-adenosyl-L-methionine</name>
        <dbReference type="ChEBI" id="CHEBI:59789"/>
    </ligand>
</feature>
<dbReference type="GO" id="GO:0052910">
    <property type="term" value="F:23S rRNA (adenine(2085)-N(6))-dimethyltransferase activity"/>
    <property type="evidence" value="ECO:0007669"/>
    <property type="project" value="UniProtKB-EC"/>
</dbReference>
<comment type="function">
    <text evidence="8">Specifically dimethylates two adjacent adenosines (A1518 and A1519) in the loop of a conserved hairpin near the 3'-end of 16S rRNA in the 30S particle. May play a critical role in biogenesis of 30S subunits.</text>
</comment>
<comment type="similarity">
    <text evidence="8">Belongs to the class I-like SAM-binding methyltransferase superfamily. rRNA adenine N(6)-methyltransferase family. RsmA subfamily.</text>
</comment>
<dbReference type="HOGENOM" id="CLU_041220_0_0_9"/>
<name>A0A0F4KZ59_9LACO</name>
<keyword evidence="5 8" id="KW-0949">S-adenosyl-L-methionine</keyword>
<evidence type="ECO:0000313" key="11">
    <source>
        <dbReference type="EMBL" id="KJY51244.1"/>
    </source>
</evidence>
<reference evidence="11 12" key="1">
    <citation type="submission" date="2014-12" db="EMBL/GenBank/DDBJ databases">
        <title>Comparative genomics of the lactic acid bacteria isolated from the honey bee gut.</title>
        <authorList>
            <person name="Ellegaard K.M."/>
            <person name="Tamarit D."/>
            <person name="Javelind E."/>
            <person name="Olofsson T."/>
            <person name="Andersson S.G."/>
            <person name="Vasquez A."/>
        </authorList>
    </citation>
    <scope>NUCLEOTIDE SEQUENCE [LARGE SCALE GENOMIC DNA]</scope>
    <source>
        <strain evidence="11 12">Hon2</strain>
    </source>
</reference>
<gene>
    <name evidence="8 11" type="primary">rsmA</name>
    <name evidence="8" type="synonym">ksgA</name>
    <name evidence="11" type="ORF">JG29_02930</name>
</gene>
<comment type="subcellular location">
    <subcellularLocation>
        <location evidence="8">Cytoplasm</location>
    </subcellularLocation>
</comment>
<evidence type="ECO:0000256" key="1">
    <source>
        <dbReference type="ARBA" id="ARBA00022490"/>
    </source>
</evidence>
<dbReference type="GO" id="GO:0052908">
    <property type="term" value="F:16S rRNA (adenine(1518)-N(6)/adenine(1519)-N(6))-dimethyltransferase activity"/>
    <property type="evidence" value="ECO:0007669"/>
    <property type="project" value="UniProtKB-EC"/>
</dbReference>
<feature type="domain" description="Ribosomal RNA adenine methylase transferase N-terminal" evidence="10">
    <location>
        <begin position="39"/>
        <end position="215"/>
    </location>
</feature>
<evidence type="ECO:0000256" key="9">
    <source>
        <dbReference type="PROSITE-ProRule" id="PRU01026"/>
    </source>
</evidence>
<evidence type="ECO:0000256" key="3">
    <source>
        <dbReference type="ARBA" id="ARBA00022603"/>
    </source>
</evidence>
<dbReference type="PANTHER" id="PTHR11727:SF7">
    <property type="entry name" value="DIMETHYLADENOSINE TRANSFERASE-RELATED"/>
    <property type="match status" value="1"/>
</dbReference>
<dbReference type="HAMAP" id="MF_00607">
    <property type="entry name" value="16SrRNA_methyltr_A"/>
    <property type="match status" value="1"/>
</dbReference>
<dbReference type="AlphaFoldDB" id="A0A0F4KZ59"/>
<dbReference type="InterPro" id="IPR029063">
    <property type="entry name" value="SAM-dependent_MTases_sf"/>
</dbReference>
<feature type="binding site" evidence="8 9">
    <location>
        <position position="105"/>
    </location>
    <ligand>
        <name>S-adenosyl-L-methionine</name>
        <dbReference type="ChEBI" id="CHEBI:59789"/>
    </ligand>
</feature>
<dbReference type="Pfam" id="PF00398">
    <property type="entry name" value="RrnaAD"/>
    <property type="match status" value="1"/>
</dbReference>
<keyword evidence="4 8" id="KW-0808">Transferase</keyword>
<dbReference type="GO" id="GO:0005829">
    <property type="term" value="C:cytosol"/>
    <property type="evidence" value="ECO:0007669"/>
    <property type="project" value="TreeGrafter"/>
</dbReference>
<dbReference type="InterPro" id="IPR023165">
    <property type="entry name" value="rRNA_Ade_diMease-like_C"/>
</dbReference>
<dbReference type="CDD" id="cd02440">
    <property type="entry name" value="AdoMet_MTases"/>
    <property type="match status" value="1"/>
</dbReference>
<evidence type="ECO:0000256" key="4">
    <source>
        <dbReference type="ARBA" id="ARBA00022679"/>
    </source>
</evidence>
<evidence type="ECO:0000256" key="7">
    <source>
        <dbReference type="ARBA" id="ARBA00049167"/>
    </source>
</evidence>
<dbReference type="InterPro" id="IPR001737">
    <property type="entry name" value="KsgA/Erm"/>
</dbReference>
<dbReference type="InterPro" id="IPR020598">
    <property type="entry name" value="rRNA_Ade_methylase_Trfase_N"/>
</dbReference>
<evidence type="ECO:0000313" key="12">
    <source>
        <dbReference type="Proteomes" id="UP000033695"/>
    </source>
</evidence>
<feature type="binding site" evidence="8 9">
    <location>
        <position position="34"/>
    </location>
    <ligand>
        <name>S-adenosyl-L-methionine</name>
        <dbReference type="ChEBI" id="CHEBI:59789"/>
    </ligand>
</feature>
<dbReference type="GO" id="GO:0003723">
    <property type="term" value="F:RNA binding"/>
    <property type="evidence" value="ECO:0007669"/>
    <property type="project" value="UniProtKB-UniRule"/>
</dbReference>
<dbReference type="OrthoDB" id="9814755at2"/>
<dbReference type="FunFam" id="3.40.50.150:FF:000023">
    <property type="entry name" value="Ribosomal RNA small subunit methyltransferase A"/>
    <property type="match status" value="1"/>
</dbReference>
<keyword evidence="2 8" id="KW-0698">rRNA processing</keyword>
<proteinExistence type="inferred from homology"/>
<dbReference type="SMART" id="SM00650">
    <property type="entry name" value="rADc"/>
    <property type="match status" value="1"/>
</dbReference>
<evidence type="ECO:0000256" key="6">
    <source>
        <dbReference type="ARBA" id="ARBA00022884"/>
    </source>
</evidence>
<evidence type="ECO:0000256" key="2">
    <source>
        <dbReference type="ARBA" id="ARBA00022552"/>
    </source>
</evidence>
<dbReference type="Gene3D" id="3.40.50.150">
    <property type="entry name" value="Vaccinia Virus protein VP39"/>
    <property type="match status" value="1"/>
</dbReference>
<comment type="catalytic activity">
    <reaction evidence="7">
        <text>adenosine(2085) in 23S rRNA + 2 S-adenosyl-L-methionine = N(6)-dimethyladenosine(2085) in 23S rRNA + 2 S-adenosyl-L-homocysteine + 2 H(+)</text>
        <dbReference type="Rhea" id="RHEA:42784"/>
        <dbReference type="Rhea" id="RHEA-COMP:10237"/>
        <dbReference type="Rhea" id="RHEA-COMP:10238"/>
        <dbReference type="ChEBI" id="CHEBI:15378"/>
        <dbReference type="ChEBI" id="CHEBI:57856"/>
        <dbReference type="ChEBI" id="CHEBI:59789"/>
        <dbReference type="ChEBI" id="CHEBI:74411"/>
        <dbReference type="ChEBI" id="CHEBI:74493"/>
        <dbReference type="EC" id="2.1.1.184"/>
    </reaction>
</comment>
<sequence>MVVEKFDIADPLRTQAILERYQIRAQKSLGQNFLNDPQVVNRIVATAAIDSQDVILEIGPGIGGLTQQLAKSAAQVYAWEIDQHLIPILQENLADFSNIQIIPADILQVDLAQFFQEHNLEQRSVKVVANLPYYITTPILLRLLQAPVFLTQLVLMMQKEVAQRVCAQPHHREYGALSVLVQAKSIPQITQIVSRQAFSPAPKVDSAVVNFDLCAPLPVTIADYAQFGHFVQAIFRQKRKTLKNNLIAYLGKTPTHLQQLQHVYQQLGYPSTMRAEQLSLQQIVELQQAINEEFFPKK</sequence>
<dbReference type="Gene3D" id="1.10.8.100">
    <property type="entry name" value="Ribosomal RNA adenine dimethylase-like, domain 2"/>
    <property type="match status" value="1"/>
</dbReference>
<dbReference type="EC" id="2.1.1.182" evidence="8"/>
<evidence type="ECO:0000256" key="5">
    <source>
        <dbReference type="ARBA" id="ARBA00022691"/>
    </source>
</evidence>
<evidence type="ECO:0000259" key="10">
    <source>
        <dbReference type="SMART" id="SM00650"/>
    </source>
</evidence>
<dbReference type="InterPro" id="IPR011530">
    <property type="entry name" value="rRNA_adenine_dimethylase"/>
</dbReference>
<keyword evidence="12" id="KW-1185">Reference proteome</keyword>
<keyword evidence="6 8" id="KW-0694">RNA-binding</keyword>
<keyword evidence="1 8" id="KW-0963">Cytoplasm</keyword>
<dbReference type="RefSeq" id="WP_045922190.1">
    <property type="nucleotide sequence ID" value="NZ_JBHTHW010000004.1"/>
</dbReference>
<dbReference type="SUPFAM" id="SSF53335">
    <property type="entry name" value="S-adenosyl-L-methionine-dependent methyltransferases"/>
    <property type="match status" value="1"/>
</dbReference>
<dbReference type="PROSITE" id="PS51689">
    <property type="entry name" value="SAM_RNA_A_N6_MT"/>
    <property type="match status" value="1"/>
</dbReference>
<dbReference type="Proteomes" id="UP000033695">
    <property type="component" value="Unassembled WGS sequence"/>
</dbReference>
<organism evidence="11 12">
    <name type="scientific">Bombilactobacillus mellis</name>
    <dbReference type="NCBI Taxonomy" id="1218508"/>
    <lineage>
        <taxon>Bacteria</taxon>
        <taxon>Bacillati</taxon>
        <taxon>Bacillota</taxon>
        <taxon>Bacilli</taxon>
        <taxon>Lactobacillales</taxon>
        <taxon>Lactobacillaceae</taxon>
        <taxon>Bombilactobacillus</taxon>
    </lineage>
</organism>
<accession>A0A0F4KZ59</accession>
<feature type="binding site" evidence="8 9">
    <location>
        <position position="32"/>
    </location>
    <ligand>
        <name>S-adenosyl-L-methionine</name>
        <dbReference type="ChEBI" id="CHEBI:59789"/>
    </ligand>
</feature>
<dbReference type="EMBL" id="JXBZ01000002">
    <property type="protein sequence ID" value="KJY51244.1"/>
    <property type="molecule type" value="Genomic_DNA"/>
</dbReference>
<dbReference type="PANTHER" id="PTHR11727">
    <property type="entry name" value="DIMETHYLADENOSINE TRANSFERASE"/>
    <property type="match status" value="1"/>
</dbReference>
<comment type="catalytic activity">
    <reaction evidence="8">
        <text>adenosine(1518)/adenosine(1519) in 16S rRNA + 4 S-adenosyl-L-methionine = N(6)-dimethyladenosine(1518)/N(6)-dimethyladenosine(1519) in 16S rRNA + 4 S-adenosyl-L-homocysteine + 4 H(+)</text>
        <dbReference type="Rhea" id="RHEA:19609"/>
        <dbReference type="Rhea" id="RHEA-COMP:10232"/>
        <dbReference type="Rhea" id="RHEA-COMP:10233"/>
        <dbReference type="ChEBI" id="CHEBI:15378"/>
        <dbReference type="ChEBI" id="CHEBI:57856"/>
        <dbReference type="ChEBI" id="CHEBI:59789"/>
        <dbReference type="ChEBI" id="CHEBI:74411"/>
        <dbReference type="ChEBI" id="CHEBI:74493"/>
        <dbReference type="EC" id="2.1.1.182"/>
    </reaction>
</comment>
<feature type="binding site" evidence="8 9">
    <location>
        <position position="59"/>
    </location>
    <ligand>
        <name>S-adenosyl-L-methionine</name>
        <dbReference type="ChEBI" id="CHEBI:59789"/>
    </ligand>
</feature>
<keyword evidence="3 8" id="KW-0489">Methyltransferase</keyword>